<name>A0A0A9A7W8_ARUDO</name>
<dbReference type="EMBL" id="GBRH01250101">
    <property type="protein sequence ID" value="JAD47794.1"/>
    <property type="molecule type" value="Transcribed_RNA"/>
</dbReference>
<evidence type="ECO:0000313" key="1">
    <source>
        <dbReference type="EMBL" id="JAD47794.1"/>
    </source>
</evidence>
<dbReference type="AlphaFoldDB" id="A0A0A9A7W8"/>
<organism evidence="1">
    <name type="scientific">Arundo donax</name>
    <name type="common">Giant reed</name>
    <name type="synonym">Donax arundinaceus</name>
    <dbReference type="NCBI Taxonomy" id="35708"/>
    <lineage>
        <taxon>Eukaryota</taxon>
        <taxon>Viridiplantae</taxon>
        <taxon>Streptophyta</taxon>
        <taxon>Embryophyta</taxon>
        <taxon>Tracheophyta</taxon>
        <taxon>Spermatophyta</taxon>
        <taxon>Magnoliopsida</taxon>
        <taxon>Liliopsida</taxon>
        <taxon>Poales</taxon>
        <taxon>Poaceae</taxon>
        <taxon>PACMAD clade</taxon>
        <taxon>Arundinoideae</taxon>
        <taxon>Arundineae</taxon>
        <taxon>Arundo</taxon>
    </lineage>
</organism>
<sequence length="45" mass="5486">MLLLRYCIDYLHLQPCFHELIVYRLWSLMDAILHFPEDAHTVLKN</sequence>
<accession>A0A0A9A7W8</accession>
<reference evidence="1" key="1">
    <citation type="submission" date="2014-09" db="EMBL/GenBank/DDBJ databases">
        <authorList>
            <person name="Magalhaes I.L.F."/>
            <person name="Oliveira U."/>
            <person name="Santos F.R."/>
            <person name="Vidigal T.H.D.A."/>
            <person name="Brescovit A.D."/>
            <person name="Santos A.J."/>
        </authorList>
    </citation>
    <scope>NUCLEOTIDE SEQUENCE</scope>
    <source>
        <tissue evidence="1">Shoot tissue taken approximately 20 cm above the soil surface</tissue>
    </source>
</reference>
<proteinExistence type="predicted"/>
<protein>
    <submittedName>
        <fullName evidence="1">Uncharacterized protein</fullName>
    </submittedName>
</protein>
<reference evidence="1" key="2">
    <citation type="journal article" date="2015" name="Data Brief">
        <title>Shoot transcriptome of the giant reed, Arundo donax.</title>
        <authorList>
            <person name="Barrero R.A."/>
            <person name="Guerrero F.D."/>
            <person name="Moolhuijzen P."/>
            <person name="Goolsby J.A."/>
            <person name="Tidwell J."/>
            <person name="Bellgard S.E."/>
            <person name="Bellgard M.I."/>
        </authorList>
    </citation>
    <scope>NUCLEOTIDE SEQUENCE</scope>
    <source>
        <tissue evidence="1">Shoot tissue taken approximately 20 cm above the soil surface</tissue>
    </source>
</reference>